<feature type="domain" description="D-isomer specific 2-hydroxyacid dehydrogenase NAD-binding" evidence="7">
    <location>
        <begin position="115"/>
        <end position="256"/>
    </location>
</feature>
<comment type="caution">
    <text evidence="9">The sequence shown here is derived from an EMBL/GenBank/DDBJ whole genome shotgun (WGS) entry which is preliminary data.</text>
</comment>
<evidence type="ECO:0000256" key="2">
    <source>
        <dbReference type="ARBA" id="ARBA00023002"/>
    </source>
</evidence>
<comment type="caution">
    <text evidence="5">Lacks conserved residue(s) required for the propagation of feature annotation.</text>
</comment>
<name>A0ABT2YTC5_9GAMM</name>
<evidence type="ECO:0000313" key="9">
    <source>
        <dbReference type="EMBL" id="MCV2402869.1"/>
    </source>
</evidence>
<keyword evidence="1 5" id="KW-0963">Cytoplasm</keyword>
<keyword evidence="4 5" id="KW-0664">Pyridoxine biosynthesis</keyword>
<dbReference type="InterPro" id="IPR038251">
    <property type="entry name" value="PdxB_dimer_sf"/>
</dbReference>
<sequence>MKIIADENMPNVEKLFSALGKVELVSGRDLSPDMVKDADVLLVRSVTKVTESLLRGSSVRFVGSATIGVDHIDQEYLEKNNIAFSSAPGCNAQAVADYVLSGLSHLYMNKGIKWLDKKIGVLGFGNVGQTVYNRFKAMGCDVCVHDPFKVQEIKAANFVSLDELMACDVISLHAPLTDTGPYPTKDMIALDQLNRLPAGAVVISAGRGGVINESDLMVRHKELQGNLHLVMDVWKGEPNINQDLLSIVDIATPHIAGYSKQGREKGTWMIYEALQAFLGLENQNSSASEAISAGCLSALNLVDGILSSEEMLARSVHAIYDVARDDVRLRSKYRENKENNIFDWLRKHYVERDELNTCTVHHAEKQVLSLCKAASFLTN</sequence>
<dbReference type="Proteomes" id="UP001209713">
    <property type="component" value="Unassembled WGS sequence"/>
</dbReference>
<feature type="binding site" evidence="5">
    <location>
        <position position="257"/>
    </location>
    <ligand>
        <name>NAD(+)</name>
        <dbReference type="ChEBI" id="CHEBI:57540"/>
    </ligand>
</feature>
<dbReference type="Gene3D" id="3.30.1370.170">
    <property type="match status" value="1"/>
</dbReference>
<comment type="function">
    <text evidence="5">Catalyzes the oxidation of erythronate-4-phosphate to 3-hydroxy-2-oxo-4-phosphonooxybutanoate.</text>
</comment>
<feature type="active site" evidence="5">
    <location>
        <position position="207"/>
    </location>
</feature>
<reference evidence="9 10" key="1">
    <citation type="submission" date="2022-10" db="EMBL/GenBank/DDBJ databases">
        <title>Marinomonas transparenta sp. nov. and Marinomonas sargassi sp. nov., isolated from marine alga (Sargassum natans (L.) Gaillon).</title>
        <authorList>
            <person name="Wang Y."/>
        </authorList>
    </citation>
    <scope>NUCLEOTIDE SEQUENCE [LARGE SCALE GENOMIC DNA]</scope>
    <source>
        <strain evidence="9 10">C2222</strain>
    </source>
</reference>
<dbReference type="Pfam" id="PF00389">
    <property type="entry name" value="2-Hacid_dh"/>
    <property type="match status" value="1"/>
</dbReference>
<dbReference type="InterPro" id="IPR006139">
    <property type="entry name" value="D-isomer_2_OHA_DH_cat_dom"/>
</dbReference>
<dbReference type="SUPFAM" id="SSF52283">
    <property type="entry name" value="Formate/glycerate dehydrogenase catalytic domain-like"/>
    <property type="match status" value="1"/>
</dbReference>
<feature type="domain" description="D-isomer specific 2-hydroxyacid dehydrogenase catalytic" evidence="6">
    <location>
        <begin position="32"/>
        <end position="279"/>
    </location>
</feature>
<dbReference type="InterPro" id="IPR029752">
    <property type="entry name" value="D-isomer_DH_CS1"/>
</dbReference>
<dbReference type="Pfam" id="PF02826">
    <property type="entry name" value="2-Hacid_dh_C"/>
    <property type="match status" value="1"/>
</dbReference>
<dbReference type="EC" id="1.1.1.290" evidence="5"/>
<dbReference type="InterPro" id="IPR020921">
    <property type="entry name" value="Erythronate-4-P_DHase"/>
</dbReference>
<comment type="subunit">
    <text evidence="5">Homodimer.</text>
</comment>
<evidence type="ECO:0000256" key="1">
    <source>
        <dbReference type="ARBA" id="ARBA00022490"/>
    </source>
</evidence>
<evidence type="ECO:0000256" key="4">
    <source>
        <dbReference type="ARBA" id="ARBA00023096"/>
    </source>
</evidence>
<evidence type="ECO:0000259" key="7">
    <source>
        <dbReference type="Pfam" id="PF02826"/>
    </source>
</evidence>
<accession>A0ABT2YTC5</accession>
<dbReference type="InterPro" id="IPR024531">
    <property type="entry name" value="Erythronate-4-P_DHase_dimer"/>
</dbReference>
<dbReference type="RefSeq" id="WP_263530249.1">
    <property type="nucleotide sequence ID" value="NZ_JAOVZB010000003.1"/>
</dbReference>
<dbReference type="HAMAP" id="MF_01825">
    <property type="entry name" value="PdxB"/>
    <property type="match status" value="1"/>
</dbReference>
<evidence type="ECO:0000313" key="10">
    <source>
        <dbReference type="Proteomes" id="UP001209713"/>
    </source>
</evidence>
<dbReference type="Gene3D" id="3.40.50.720">
    <property type="entry name" value="NAD(P)-binding Rossmann-like Domain"/>
    <property type="match status" value="2"/>
</dbReference>
<evidence type="ECO:0000256" key="5">
    <source>
        <dbReference type="HAMAP-Rule" id="MF_01825"/>
    </source>
</evidence>
<dbReference type="CDD" id="cd12158">
    <property type="entry name" value="ErythrP_dh"/>
    <property type="match status" value="1"/>
</dbReference>
<feature type="binding site" evidence="5">
    <location>
        <position position="66"/>
    </location>
    <ligand>
        <name>substrate</name>
    </ligand>
</feature>
<evidence type="ECO:0000259" key="8">
    <source>
        <dbReference type="Pfam" id="PF11890"/>
    </source>
</evidence>
<dbReference type="InterPro" id="IPR050418">
    <property type="entry name" value="D-iso_2-hydroxyacid_DH_PdxB"/>
</dbReference>
<comment type="catalytic activity">
    <reaction evidence="5">
        <text>4-phospho-D-erythronate + NAD(+) = (R)-3-hydroxy-2-oxo-4-phosphooxybutanoate + NADH + H(+)</text>
        <dbReference type="Rhea" id="RHEA:18829"/>
        <dbReference type="ChEBI" id="CHEBI:15378"/>
        <dbReference type="ChEBI" id="CHEBI:57540"/>
        <dbReference type="ChEBI" id="CHEBI:57945"/>
        <dbReference type="ChEBI" id="CHEBI:58538"/>
        <dbReference type="ChEBI" id="CHEBI:58766"/>
        <dbReference type="EC" id="1.1.1.290"/>
    </reaction>
</comment>
<organism evidence="9 10">
    <name type="scientific">Marinomonas sargassi</name>
    <dbReference type="NCBI Taxonomy" id="2984494"/>
    <lineage>
        <taxon>Bacteria</taxon>
        <taxon>Pseudomonadati</taxon>
        <taxon>Pseudomonadota</taxon>
        <taxon>Gammaproteobacteria</taxon>
        <taxon>Oceanospirillales</taxon>
        <taxon>Oceanospirillaceae</taxon>
        <taxon>Marinomonas</taxon>
    </lineage>
</organism>
<feature type="binding site" evidence="5">
    <location>
        <position position="258"/>
    </location>
    <ligand>
        <name>substrate</name>
    </ligand>
</feature>
<evidence type="ECO:0000259" key="6">
    <source>
        <dbReference type="Pfam" id="PF00389"/>
    </source>
</evidence>
<dbReference type="PANTHER" id="PTHR43761:SF1">
    <property type="entry name" value="D-ISOMER SPECIFIC 2-HYDROXYACID DEHYDROGENASE CATALYTIC DOMAIN-CONTAINING PROTEIN-RELATED"/>
    <property type="match status" value="1"/>
</dbReference>
<protein>
    <recommendedName>
        <fullName evidence="5">Erythronate-4-phosphate dehydrogenase</fullName>
        <ecNumber evidence="5">1.1.1.290</ecNumber>
    </recommendedName>
</protein>
<feature type="active site" evidence="5">
    <location>
        <position position="237"/>
    </location>
</feature>
<dbReference type="SUPFAM" id="SSF51735">
    <property type="entry name" value="NAD(P)-binding Rossmann-fold domains"/>
    <property type="match status" value="1"/>
</dbReference>
<comment type="similarity">
    <text evidence="5">Belongs to the D-isomer specific 2-hydroxyacid dehydrogenase family. PdxB subfamily.</text>
</comment>
<evidence type="ECO:0000256" key="3">
    <source>
        <dbReference type="ARBA" id="ARBA00023027"/>
    </source>
</evidence>
<feature type="binding site" evidence="5">
    <location>
        <position position="45"/>
    </location>
    <ligand>
        <name>substrate</name>
    </ligand>
</feature>
<dbReference type="InterPro" id="IPR006140">
    <property type="entry name" value="D-isomer_DH_NAD-bd"/>
</dbReference>
<dbReference type="PANTHER" id="PTHR43761">
    <property type="entry name" value="D-ISOMER SPECIFIC 2-HYDROXYACID DEHYDROGENASE FAMILY PROTEIN (AFU_ORTHOLOGUE AFUA_1G13630)"/>
    <property type="match status" value="1"/>
</dbReference>
<dbReference type="EMBL" id="JAOVZB010000003">
    <property type="protein sequence ID" value="MCV2402869.1"/>
    <property type="molecule type" value="Genomic_DNA"/>
</dbReference>
<dbReference type="PROSITE" id="PS00065">
    <property type="entry name" value="D_2_HYDROXYACID_DH_1"/>
    <property type="match status" value="1"/>
</dbReference>
<feature type="binding site" evidence="5">
    <location>
        <position position="146"/>
    </location>
    <ligand>
        <name>NAD(+)</name>
        <dbReference type="ChEBI" id="CHEBI:57540"/>
    </ligand>
</feature>
<keyword evidence="10" id="KW-1185">Reference proteome</keyword>
<dbReference type="Pfam" id="PF11890">
    <property type="entry name" value="DUF3410"/>
    <property type="match status" value="1"/>
</dbReference>
<dbReference type="InterPro" id="IPR036291">
    <property type="entry name" value="NAD(P)-bd_dom_sf"/>
</dbReference>
<proteinExistence type="inferred from homology"/>
<keyword evidence="2 5" id="KW-0560">Oxidoreductase</keyword>
<feature type="active site" description="Proton donor" evidence="5">
    <location>
        <position position="254"/>
    </location>
</feature>
<gene>
    <name evidence="5" type="primary">pdxB</name>
    <name evidence="9" type="ORF">OFY17_08255</name>
</gene>
<keyword evidence="3 5" id="KW-0520">NAD</keyword>
<comment type="pathway">
    <text evidence="5">Cofactor biosynthesis; pyridoxine 5'-phosphate biosynthesis; pyridoxine 5'-phosphate from D-erythrose 4-phosphate: step 2/5.</text>
</comment>
<feature type="binding site" evidence="5">
    <location>
        <position position="232"/>
    </location>
    <ligand>
        <name>NAD(+)</name>
        <dbReference type="ChEBI" id="CHEBI:57540"/>
    </ligand>
</feature>
<feature type="domain" description="Erythronate-4-phosphate dehydrogenase dimerisation" evidence="8">
    <location>
        <begin position="308"/>
        <end position="367"/>
    </location>
</feature>
<comment type="subcellular location">
    <subcellularLocation>
        <location evidence="5">Cytoplasm</location>
    </subcellularLocation>
</comment>